<keyword evidence="2" id="KW-1133">Transmembrane helix</keyword>
<feature type="transmembrane region" description="Helical" evidence="2">
    <location>
        <begin position="200"/>
        <end position="220"/>
    </location>
</feature>
<feature type="transmembrane region" description="Helical" evidence="2">
    <location>
        <begin position="155"/>
        <end position="173"/>
    </location>
</feature>
<dbReference type="OrthoDB" id="264392at2759"/>
<name>A0A0L0SW58_ALLM3</name>
<dbReference type="PANTHER" id="PTHR15948:SF0">
    <property type="entry name" value="GOLGI PH REGULATOR A-RELATED"/>
    <property type="match status" value="1"/>
</dbReference>
<dbReference type="PANTHER" id="PTHR15948">
    <property type="entry name" value="G-PROTEIN COUPLED RECEPTOR 89-RELATED"/>
    <property type="match status" value="1"/>
</dbReference>
<dbReference type="STRING" id="578462.A0A0L0SW58"/>
<feature type="transmembrane region" description="Helical" evidence="2">
    <location>
        <begin position="62"/>
        <end position="84"/>
    </location>
</feature>
<evidence type="ECO:0000313" key="5">
    <source>
        <dbReference type="Proteomes" id="UP000054350"/>
    </source>
</evidence>
<protein>
    <recommendedName>
        <fullName evidence="3">Abscisic acid G-protein coupled receptor-like domain-containing protein</fullName>
    </recommendedName>
</protein>
<accession>A0A0L0SW58</accession>
<evidence type="ECO:0000256" key="2">
    <source>
        <dbReference type="SAM" id="Phobius"/>
    </source>
</evidence>
<feature type="transmembrane region" description="Helical" evidence="2">
    <location>
        <begin position="113"/>
        <end position="134"/>
    </location>
</feature>
<evidence type="ECO:0000259" key="3">
    <source>
        <dbReference type="Pfam" id="PF12430"/>
    </source>
</evidence>
<organism evidence="4 5">
    <name type="scientific">Allomyces macrogynus (strain ATCC 38327)</name>
    <name type="common">Allomyces javanicus var. macrogynus</name>
    <dbReference type="NCBI Taxonomy" id="578462"/>
    <lineage>
        <taxon>Eukaryota</taxon>
        <taxon>Fungi</taxon>
        <taxon>Fungi incertae sedis</taxon>
        <taxon>Blastocladiomycota</taxon>
        <taxon>Blastocladiomycetes</taxon>
        <taxon>Blastocladiales</taxon>
        <taxon>Blastocladiaceae</taxon>
        <taxon>Allomyces</taxon>
    </lineage>
</organism>
<reference evidence="5" key="2">
    <citation type="submission" date="2009-11" db="EMBL/GenBank/DDBJ databases">
        <title>The Genome Sequence of Allomyces macrogynus strain ATCC 38327.</title>
        <authorList>
            <consortium name="The Broad Institute Genome Sequencing Platform"/>
            <person name="Russ C."/>
            <person name="Cuomo C."/>
            <person name="Shea T."/>
            <person name="Young S.K."/>
            <person name="Zeng Q."/>
            <person name="Koehrsen M."/>
            <person name="Haas B."/>
            <person name="Borodovsky M."/>
            <person name="Guigo R."/>
            <person name="Alvarado L."/>
            <person name="Berlin A."/>
            <person name="Borenstein D."/>
            <person name="Chen Z."/>
            <person name="Engels R."/>
            <person name="Freedman E."/>
            <person name="Gellesch M."/>
            <person name="Goldberg J."/>
            <person name="Griggs A."/>
            <person name="Gujja S."/>
            <person name="Heiman D."/>
            <person name="Hepburn T."/>
            <person name="Howarth C."/>
            <person name="Jen D."/>
            <person name="Larson L."/>
            <person name="Lewis B."/>
            <person name="Mehta T."/>
            <person name="Park D."/>
            <person name="Pearson M."/>
            <person name="Roberts A."/>
            <person name="Saif S."/>
            <person name="Shenoy N."/>
            <person name="Sisk P."/>
            <person name="Stolte C."/>
            <person name="Sykes S."/>
            <person name="Walk T."/>
            <person name="White J."/>
            <person name="Yandava C."/>
            <person name="Burger G."/>
            <person name="Gray M.W."/>
            <person name="Holland P.W.H."/>
            <person name="King N."/>
            <person name="Lang F.B.F."/>
            <person name="Roger A.J."/>
            <person name="Ruiz-Trillo I."/>
            <person name="Lander E."/>
            <person name="Nusbaum C."/>
        </authorList>
    </citation>
    <scope>NUCLEOTIDE SEQUENCE [LARGE SCALE GENOMIC DNA]</scope>
    <source>
        <strain evidence="5">ATCC 38327</strain>
    </source>
</reference>
<keyword evidence="2" id="KW-0472">Membrane</keyword>
<keyword evidence="2" id="KW-0812">Transmembrane</keyword>
<dbReference type="EMBL" id="GG745351">
    <property type="protein sequence ID" value="KNE66813.1"/>
    <property type="molecule type" value="Genomic_DNA"/>
</dbReference>
<sequence length="292" mass="32274">MDRWCPMIDLCGARVLNLSRLALEIDSEQQFLHQQLLDIDELHLEMDRLAFSKAWKGRYWNALGHFLSVYCIHKIVMSTINILFDRVGKVDPITYALTLGARWVDRDLAVDVWAQQLSFVFVGVLIVVTIRGLLLQSLKVFRHFAATTVAPESMVVFLAEAMCMYFLSTVLMMRTNLPAKCRHIIATVLANVEFHFYQRWFDVIFLVSALASVALVYLMHTSALMTTTARAGKDASTRMPSGRPPLVSVGVDSPPRNAQPGARAWDWTPGGGDRGSGGAGGGSGAASPSSVR</sequence>
<dbReference type="InterPro" id="IPR015672">
    <property type="entry name" value="GPHR/GTG"/>
</dbReference>
<feature type="domain" description="Abscisic acid G-protein coupled receptor-like" evidence="3">
    <location>
        <begin position="52"/>
        <end position="220"/>
    </location>
</feature>
<dbReference type="AlphaFoldDB" id="A0A0L0SW58"/>
<feature type="region of interest" description="Disordered" evidence="1">
    <location>
        <begin position="231"/>
        <end position="292"/>
    </location>
</feature>
<reference evidence="4 5" key="1">
    <citation type="submission" date="2009-11" db="EMBL/GenBank/DDBJ databases">
        <title>Annotation of Allomyces macrogynus ATCC 38327.</title>
        <authorList>
            <consortium name="The Broad Institute Genome Sequencing Platform"/>
            <person name="Russ C."/>
            <person name="Cuomo C."/>
            <person name="Burger G."/>
            <person name="Gray M.W."/>
            <person name="Holland P.W.H."/>
            <person name="King N."/>
            <person name="Lang F.B.F."/>
            <person name="Roger A.J."/>
            <person name="Ruiz-Trillo I."/>
            <person name="Young S.K."/>
            <person name="Zeng Q."/>
            <person name="Gargeya S."/>
            <person name="Fitzgerald M."/>
            <person name="Haas B."/>
            <person name="Abouelleil A."/>
            <person name="Alvarado L."/>
            <person name="Arachchi H.M."/>
            <person name="Berlin A."/>
            <person name="Chapman S.B."/>
            <person name="Gearin G."/>
            <person name="Goldberg J."/>
            <person name="Griggs A."/>
            <person name="Gujja S."/>
            <person name="Hansen M."/>
            <person name="Heiman D."/>
            <person name="Howarth C."/>
            <person name="Larimer J."/>
            <person name="Lui A."/>
            <person name="MacDonald P.J.P."/>
            <person name="McCowen C."/>
            <person name="Montmayeur A."/>
            <person name="Murphy C."/>
            <person name="Neiman D."/>
            <person name="Pearson M."/>
            <person name="Priest M."/>
            <person name="Roberts A."/>
            <person name="Saif S."/>
            <person name="Shea T."/>
            <person name="Sisk P."/>
            <person name="Stolte C."/>
            <person name="Sykes S."/>
            <person name="Wortman J."/>
            <person name="Nusbaum C."/>
            <person name="Birren B."/>
        </authorList>
    </citation>
    <scope>NUCLEOTIDE SEQUENCE [LARGE SCALE GENOMIC DNA]</scope>
    <source>
        <strain evidence="4 5">ATCC 38327</strain>
    </source>
</reference>
<keyword evidence="5" id="KW-1185">Reference proteome</keyword>
<gene>
    <name evidence="4" type="ORF">AMAG_19525</name>
</gene>
<proteinExistence type="predicted"/>
<dbReference type="VEuPathDB" id="FungiDB:AMAG_19525"/>
<dbReference type="Pfam" id="PF12430">
    <property type="entry name" value="ABA_GPCR"/>
    <property type="match status" value="1"/>
</dbReference>
<feature type="compositionally biased region" description="Gly residues" evidence="1">
    <location>
        <begin position="269"/>
        <end position="284"/>
    </location>
</feature>
<evidence type="ECO:0000313" key="4">
    <source>
        <dbReference type="EMBL" id="KNE66813.1"/>
    </source>
</evidence>
<dbReference type="eggNOG" id="KOG2417">
    <property type="taxonomic scope" value="Eukaryota"/>
</dbReference>
<evidence type="ECO:0000256" key="1">
    <source>
        <dbReference type="SAM" id="MobiDB-lite"/>
    </source>
</evidence>
<dbReference type="InterPro" id="IPR025969">
    <property type="entry name" value="ABA_GPCR_dom"/>
</dbReference>
<dbReference type="Proteomes" id="UP000054350">
    <property type="component" value="Unassembled WGS sequence"/>
</dbReference>